<evidence type="ECO:0000259" key="2">
    <source>
        <dbReference type="Pfam" id="PF19406"/>
    </source>
</evidence>
<protein>
    <submittedName>
        <fullName evidence="3">Uncharacterized protein</fullName>
    </submittedName>
</protein>
<proteinExistence type="predicted"/>
<organism evidence="3 4">
    <name type="scientific">Flavobacterium sangjuense</name>
    <dbReference type="NCBI Taxonomy" id="2518177"/>
    <lineage>
        <taxon>Bacteria</taxon>
        <taxon>Pseudomonadati</taxon>
        <taxon>Bacteroidota</taxon>
        <taxon>Flavobacteriia</taxon>
        <taxon>Flavobacteriales</taxon>
        <taxon>Flavobacteriaceae</taxon>
        <taxon>Flavobacterium</taxon>
    </lineage>
</organism>
<dbReference type="NCBIfam" id="TIGR04131">
    <property type="entry name" value="Bac_Flav_CTERM"/>
    <property type="match status" value="1"/>
</dbReference>
<dbReference type="Pfam" id="PF17517">
    <property type="entry name" value="IgGFc_binding"/>
    <property type="match status" value="1"/>
</dbReference>
<evidence type="ECO:0000259" key="1">
    <source>
        <dbReference type="Pfam" id="PF17517"/>
    </source>
</evidence>
<dbReference type="InterPro" id="IPR035234">
    <property type="entry name" value="IgGFc-bd_N"/>
</dbReference>
<dbReference type="Gene3D" id="4.10.1080.10">
    <property type="entry name" value="TSP type-3 repeat"/>
    <property type="match status" value="1"/>
</dbReference>
<dbReference type="RefSeq" id="WP_136152685.1">
    <property type="nucleotide sequence ID" value="NZ_CP038810.1"/>
</dbReference>
<reference evidence="3 4" key="1">
    <citation type="submission" date="2019-04" db="EMBL/GenBank/DDBJ databases">
        <title>Flavobacterium sp. GS03.</title>
        <authorList>
            <person name="Kim H."/>
        </authorList>
    </citation>
    <scope>NUCLEOTIDE SEQUENCE [LARGE SCALE GENOMIC DNA]</scope>
    <source>
        <strain evidence="3 4">GS03</strain>
    </source>
</reference>
<keyword evidence="4" id="KW-1185">Reference proteome</keyword>
<accession>A0A4P7PVR5</accession>
<dbReference type="Pfam" id="PF19406">
    <property type="entry name" value="PKD_5"/>
    <property type="match status" value="5"/>
</dbReference>
<feature type="domain" description="PKD-like" evidence="2">
    <location>
        <begin position="1939"/>
        <end position="2019"/>
    </location>
</feature>
<dbReference type="OrthoDB" id="1652165at2"/>
<dbReference type="InterPro" id="IPR026341">
    <property type="entry name" value="T9SS_type_B"/>
</dbReference>
<feature type="domain" description="PKD-like" evidence="2">
    <location>
        <begin position="2208"/>
        <end position="2287"/>
    </location>
</feature>
<evidence type="ECO:0000313" key="3">
    <source>
        <dbReference type="EMBL" id="QBZ98795.1"/>
    </source>
</evidence>
<feature type="domain" description="IgGFc-binding protein N-terminal" evidence="1">
    <location>
        <begin position="140"/>
        <end position="456"/>
    </location>
</feature>
<evidence type="ECO:0000313" key="4">
    <source>
        <dbReference type="Proteomes" id="UP000296862"/>
    </source>
</evidence>
<dbReference type="EMBL" id="CP038810">
    <property type="protein sequence ID" value="QBZ98795.1"/>
    <property type="molecule type" value="Genomic_DNA"/>
</dbReference>
<feature type="domain" description="PKD-like" evidence="2">
    <location>
        <begin position="2029"/>
        <end position="2109"/>
    </location>
</feature>
<dbReference type="GO" id="GO:0005509">
    <property type="term" value="F:calcium ion binding"/>
    <property type="evidence" value="ECO:0007669"/>
    <property type="project" value="InterPro"/>
</dbReference>
<dbReference type="InterPro" id="IPR045828">
    <property type="entry name" value="PKD_Bacteroidetes"/>
</dbReference>
<dbReference type="InterPro" id="IPR028974">
    <property type="entry name" value="TSP_type-3_rpt"/>
</dbReference>
<feature type="domain" description="PKD-like" evidence="2">
    <location>
        <begin position="2119"/>
        <end position="2199"/>
    </location>
</feature>
<dbReference type="Pfam" id="PF13585">
    <property type="entry name" value="CHU_C"/>
    <property type="match status" value="1"/>
</dbReference>
<dbReference type="KEGG" id="fsn:GS03_02306"/>
<gene>
    <name evidence="3" type="ORF">GS03_02306</name>
</gene>
<feature type="domain" description="PKD-like" evidence="2">
    <location>
        <begin position="1760"/>
        <end position="1839"/>
    </location>
</feature>
<name>A0A4P7PVR5_9FLAO</name>
<sequence>MKKIITLLFVLFIYTTSYSQFSRIHYIPPITSATNSGMAPGEQYLYISTPNTTPVSVTITPIGGVPFVRTVTNAVPIEYAINTTTSGATGRSSQLFTPNTAIGLLTNKGYLIEATDLIYANIRVLSNSGSQAGGLVAKGTSAMGKTFRIGGMLNKFNPIGNFDSILNFASFIATENDTHVTITLSDPAAIGTPMTNGVIYNGPISVTLQKNESYIFSFENTTTVFRSSFIHGGLIQSDKNIVVNSGSFGGCSYTAGIPADTSTGDFRGKDYGFDQIVPVEKTGKEYIFVKGLGSNALERVLVVAHTNGTQIFKNGSATATATLNAGEYYVYNGSDYLNGNLYVTSTENVFCYQAMGGNTDLGNQNMFFVPPINCSTPSVVDNIPLIQKIGSQTFSGNVNIVTVAGSVVRVNNVTVTATPVAVTGPTSPAFVRYTLTGRTGNIKVTSTNQVYVSYFGNDSNATYGSYYSGFDTKPEINYTTASAATGNCIPNVILDVTPIALTDTYAWYFNGSTTPISGATANTYTPTQPGYYQVTRQNAAGCPAISSDLIPVSDCPTNVDNDAVSDNVDIDDDNDGITNCTESYGNQAVNTTNSSSGTVAVGAYSNAFTGVVTTSTAASPTPFVGNADGSFVTSIPTGNTNWVTYKMNFASPISLSMEYVATAAASDLINSRSEYIVTSDVNKSITLLNPTNQLLVDTNYDGVFESGVTQFTSFDIRFRLNSSVSLAAGTGTFKFLTYLTTSFSITHKNLSTLVANNSTFKFTATCVPKDSDLDGVPNYLDIDSDNDGITDNVEAQGGSFIAYTPADANNDGLSDAYGAGIVPADSDSDGVPNYLDLDSDNDGIFDLVESGSSAIDADANGIVDGPSSSFGSNGLSNSLETAADSGTLNYAIADTDSDGIKNYIELDSDNDGCNDVIEAGFSDSNSDGLLGNAPLTVNTNGVVTSGTNGYTTPNSSYVNFAAITITTQPYVTTNCTAQTATVTLVDNGGGNTYQWQFSTDGVTWSNVTNNATYSGATTNTLLISGATPLMTGDKYRVIISNPNNACGLTSSLTTISFPSAPTASVSYAGSPYCPNLTTAQPVTLTGTGAYTGGTFSSTAGLTIDPTTGAVTPSTSTSGIYVVTYMVPASGGCGAFPVTGSVEIKATPTAAITYAGTPFCTTLTTGQAVTLTGTGSYTGGAYSSTAGLTIDAVTGAITPSTSTPGNYTVSYTISGGAGCTPVTTTTPIVITQVPTAAISYAGTPFCTTLTTGQTVTLTGTAAYTGGTYSSTAGLTINAATGAITPSTSTQGNYVVTYTLAAAAGCSQVQTTTNIVITKIPTAAISYAGTPFCTTLTTGQAVTLTGTDAYTGGTYSSTAGLTIDPNTGAITPSTSTPGNYVVTYTLAAAAGCSQVQTTTNVTITRVPTASISYAGTPFCTTLTTGQAATLTGTDAYTGGTYSSTAGLTINATTGAITPSTSTNGTYTVTYNAPASAGCASVPTTTSVVITAIPTASISYAGTPFCTTLTTGQAVTLTGSNAFTGGTYSSTAGLTIDPTTGAITPSTSTQGSYVVTYTLAAAAAGCSQVQTTTNVTITKAPTASISYAGTPFCTTLTTGQAVTLSGTDAYTGGVFSSTAGLTIDAATGAITPSTSTQGSYVVTYTTPASAGCSQVQTTTNIVITKTPTASISYAGSPFCTTLTTDQAVTLTGTEAYTGGTYSSTAGLTINATTGAITPSTSTPAAYVVTYTLAAAAGCSQVQTTTNIVINPRPIATATPTAATICSLGTTNIALSSNAIGTTYTWTSTQTNVTGASSSSGSTIADTLTATGSTPGSVVYTITPFSGCTGLPVTATITVNPLPTVTISGATTVCYNGSASITFTGTPNATVTYTVNSGTNQTIGLNNLGTASVPTGNLTATATYDLVSIVSAGPPTCSQNQTGSVVVTVIPIPVVNSVVASSTICSGQPTGIALSSNISTATFTWTVTQSGVSGASAGTGSIISQNLTATGVVPGSATYSVIAHEGVCQGPATPITITVNPTPVVTASPTSQSVCSGSATSINLSSNVAGTTFSWNVVQNNVSGASNGTGNTIAQALTATSNNVGQAVYSIVPLVGGCPGTPLVVTVQVNPIPVASANAAATSICSASTTDIALTSTVAGTTFSWTVIQTGVFGSSSGTGSTIAQTLTTVGNAQGTVDYTITPSFNGCPGAPITVTITVNPTPEVFGSSATTICSGESPNISLSPSIAGTTFAWTVNATNVSGAQPGTGDTINDILTAYSNVGTAVYTVTPTFNGCSGTPLNITVTVNPEPVPTLNDGVICVTEATNIAYQTYTLYTHLSDATYDFEWYFNGGIISGAVNSSYEATEAGTYSVLVTNTATGCKSVLTQAVVVASFPALTIDTNQTLAFSSYATVEVITTGGNATLLYTLDDGPLQSSNIFTNVSPGPHRVTVTDSNGCTNLTEIINIIGYPHYFTPNGDGIHDTWNIVGLGASARIYIFDRYGKLIKQISPTGEGWNGIYNGHLLPSDDYWFKVEYTEDIPTVGMNKVFTAHFTLKR</sequence>
<dbReference type="Proteomes" id="UP000296862">
    <property type="component" value="Chromosome"/>
</dbReference>